<keyword evidence="5" id="KW-0333">Golgi apparatus</keyword>
<dbReference type="Proteomes" id="UP000711488">
    <property type="component" value="Unassembled WGS sequence"/>
</dbReference>
<dbReference type="InterPro" id="IPR045891">
    <property type="entry name" value="ZIP9"/>
</dbReference>
<keyword evidence="6 7" id="KW-0472">Membrane</keyword>
<dbReference type="Pfam" id="PF02535">
    <property type="entry name" value="Zip"/>
    <property type="match status" value="1"/>
</dbReference>
<feature type="transmembrane region" description="Helical" evidence="7">
    <location>
        <begin position="226"/>
        <end position="249"/>
    </location>
</feature>
<reference evidence="8" key="2">
    <citation type="journal article" date="2018" name="Environ. Sci. Technol.">
        <title>The Toxicogenome of Hyalella azteca: A Model for Sediment Ecotoxicology and Evolutionary Toxicology.</title>
        <authorList>
            <person name="Poynton H.C."/>
            <person name="Hasenbein S."/>
            <person name="Benoit J.B."/>
            <person name="Sepulveda M.S."/>
            <person name="Poelchau M.F."/>
            <person name="Hughes D.S.T."/>
            <person name="Murali S.C."/>
            <person name="Chen S."/>
            <person name="Glastad K.M."/>
            <person name="Goodisman M.A.D."/>
            <person name="Werren J.H."/>
            <person name="Vineis J.H."/>
            <person name="Bowen J.L."/>
            <person name="Friedrich M."/>
            <person name="Jones J."/>
            <person name="Robertson H.M."/>
            <person name="Feyereisen R."/>
            <person name="Mechler-Hickson A."/>
            <person name="Mathers N."/>
            <person name="Lee C.E."/>
            <person name="Colbourne J.K."/>
            <person name="Biales A."/>
            <person name="Johnston J.S."/>
            <person name="Wellborn G.A."/>
            <person name="Rosendale A.J."/>
            <person name="Cridge A.G."/>
            <person name="Munoz-Torres M.C."/>
            <person name="Bain P.A."/>
            <person name="Manny A.R."/>
            <person name="Major K.M."/>
            <person name="Lambert F.N."/>
            <person name="Vulpe C.D."/>
            <person name="Tuck P."/>
            <person name="Blalock B.J."/>
            <person name="Lin Y.Y."/>
            <person name="Smith M.E."/>
            <person name="Ochoa-Acuna H."/>
            <person name="Chen M.M."/>
            <person name="Childers C.P."/>
            <person name="Qu J."/>
            <person name="Dugan S."/>
            <person name="Lee S.L."/>
            <person name="Chao H."/>
            <person name="Dinh H."/>
            <person name="Han Y."/>
            <person name="Doddapaneni H."/>
            <person name="Worley K.C."/>
            <person name="Muzny D.M."/>
            <person name="Gibbs R.A."/>
            <person name="Richards S."/>
        </authorList>
    </citation>
    <scope>NUCLEOTIDE SEQUENCE</scope>
    <source>
        <strain evidence="8">HAZT.00-mixed</strain>
        <tissue evidence="8">Whole organism</tissue>
    </source>
</reference>
<feature type="transmembrane region" description="Helical" evidence="7">
    <location>
        <begin position="109"/>
        <end position="128"/>
    </location>
</feature>
<feature type="transmembrane region" description="Helical" evidence="7">
    <location>
        <begin position="192"/>
        <end position="214"/>
    </location>
</feature>
<dbReference type="GO" id="GO:0046873">
    <property type="term" value="F:metal ion transmembrane transporter activity"/>
    <property type="evidence" value="ECO:0007669"/>
    <property type="project" value="InterPro"/>
</dbReference>
<gene>
    <name evidence="10" type="primary">LOC108668825</name>
    <name evidence="8" type="ORF">HAZT_HAZT002374</name>
</gene>
<dbReference type="KEGG" id="hazt:108668825"/>
<protein>
    <submittedName>
        <fullName evidence="10">Zinc transporter ZIP9</fullName>
    </submittedName>
</protein>
<reference evidence="8" key="3">
    <citation type="submission" date="2019-06" db="EMBL/GenBank/DDBJ databases">
        <authorList>
            <person name="Poynton C."/>
            <person name="Hasenbein S."/>
            <person name="Benoit J.B."/>
            <person name="Sepulveda M.S."/>
            <person name="Poelchau M.F."/>
            <person name="Murali S.C."/>
            <person name="Chen S."/>
            <person name="Glastad K.M."/>
            <person name="Werren J.H."/>
            <person name="Vineis J.H."/>
            <person name="Bowen J.L."/>
            <person name="Friedrich M."/>
            <person name="Jones J."/>
            <person name="Robertson H.M."/>
            <person name="Feyereisen R."/>
            <person name="Mechler-Hickson A."/>
            <person name="Mathers N."/>
            <person name="Lee C.E."/>
            <person name="Colbourne J.K."/>
            <person name="Biales A."/>
            <person name="Johnston J.S."/>
            <person name="Wellborn G.A."/>
            <person name="Rosendale A.J."/>
            <person name="Cridge A.G."/>
            <person name="Munoz-Torres M.C."/>
            <person name="Bain P.A."/>
            <person name="Manny A.R."/>
            <person name="Major K.M."/>
            <person name="Lambert F.N."/>
            <person name="Vulpe C.D."/>
            <person name="Tuck P."/>
            <person name="Blalock B.J."/>
            <person name="Lin Y.-Y."/>
            <person name="Smith M.E."/>
            <person name="Ochoa-Acuna H."/>
            <person name="Chen M.-J.M."/>
            <person name="Childers C.P."/>
            <person name="Qu J."/>
            <person name="Dugan S."/>
            <person name="Lee S.L."/>
            <person name="Chao H."/>
            <person name="Dinh H."/>
            <person name="Han Y."/>
            <person name="Doddapaneni H."/>
            <person name="Worley K.C."/>
            <person name="Muzny D.M."/>
            <person name="Gibbs R.A."/>
            <person name="Richards S."/>
        </authorList>
    </citation>
    <scope>NUCLEOTIDE SEQUENCE</scope>
    <source>
        <strain evidence="8">HAZT.00-mixed</strain>
        <tissue evidence="8">Whole organism</tissue>
    </source>
</reference>
<sequence>MEPFLELTMMSIAMFLGCYISGRLPLWIQGREGKSQELMSVFGAGLLVGTAFTVIIPEGIRTLYISCLEEDMVSSKTPSAAAARKELEPVNEVVAAPAHEHQHHRDNEMIVALSLLLGFLFMLFVDMLSTSSHFHSPRGDLDSNPSSGVLLMQSSNKTRRVCTATLGLVVHAAADGIALGAAVASHHSDVEFIVFFAIMLHKAPTAFGLTSYLVKEGNDLRRINKLLLVFSFAAPVGAFITYTLVTMLGSPSMSDSANTSIAMLFSAGTFLYVATVHILPDITNSSTADPDAPKHVTCKQFIFLIIGAFVPLLFSLGHHH</sequence>
<feature type="transmembrane region" description="Helical" evidence="7">
    <location>
        <begin position="301"/>
        <end position="318"/>
    </location>
</feature>
<dbReference type="PANTHER" id="PTHR16133">
    <property type="entry name" value="SOLUTE CARRIER FAMILY 39 ZINC TRANSPORTER , MEMBER 9-RELATED"/>
    <property type="match status" value="1"/>
</dbReference>
<dbReference type="GeneID" id="108668825"/>
<dbReference type="GO" id="GO:0000139">
    <property type="term" value="C:Golgi membrane"/>
    <property type="evidence" value="ECO:0007669"/>
    <property type="project" value="UniProtKB-SubCell"/>
</dbReference>
<feature type="transmembrane region" description="Helical" evidence="7">
    <location>
        <begin position="261"/>
        <end position="280"/>
    </location>
</feature>
<dbReference type="InterPro" id="IPR003689">
    <property type="entry name" value="ZIP"/>
</dbReference>
<feature type="transmembrane region" description="Helical" evidence="7">
    <location>
        <begin position="6"/>
        <end position="26"/>
    </location>
</feature>
<dbReference type="OrthoDB" id="19859at2759"/>
<dbReference type="RefSeq" id="XP_018011565.1">
    <property type="nucleotide sequence ID" value="XM_018156076.2"/>
</dbReference>
<evidence type="ECO:0000313" key="9">
    <source>
        <dbReference type="Proteomes" id="UP000694843"/>
    </source>
</evidence>
<evidence type="ECO:0000256" key="3">
    <source>
        <dbReference type="ARBA" id="ARBA00022692"/>
    </source>
</evidence>
<evidence type="ECO:0000256" key="6">
    <source>
        <dbReference type="ARBA" id="ARBA00023136"/>
    </source>
</evidence>
<dbReference type="OMA" id="HTELHAY"/>
<feature type="transmembrane region" description="Helical" evidence="7">
    <location>
        <begin position="38"/>
        <end position="56"/>
    </location>
</feature>
<evidence type="ECO:0000256" key="7">
    <source>
        <dbReference type="SAM" id="Phobius"/>
    </source>
</evidence>
<evidence type="ECO:0000313" key="10">
    <source>
        <dbReference type="RefSeq" id="XP_018011565.1"/>
    </source>
</evidence>
<dbReference type="AlphaFoldDB" id="A0A6A0H508"/>
<dbReference type="EMBL" id="JQDR03007851">
    <property type="protein sequence ID" value="KAA0197982.1"/>
    <property type="molecule type" value="Genomic_DNA"/>
</dbReference>
<evidence type="ECO:0000313" key="8">
    <source>
        <dbReference type="EMBL" id="KAA0197982.1"/>
    </source>
</evidence>
<comment type="subcellular location">
    <subcellularLocation>
        <location evidence="1">Endomembrane system</location>
        <topology evidence="1">Multi-pass membrane protein</topology>
    </subcellularLocation>
    <subcellularLocation>
        <location evidence="2">Golgi apparatus membrane</location>
    </subcellularLocation>
</comment>
<keyword evidence="9" id="KW-1185">Reference proteome</keyword>
<keyword evidence="3 7" id="KW-0812">Transmembrane</keyword>
<reference evidence="8" key="1">
    <citation type="submission" date="2014-08" db="EMBL/GenBank/DDBJ databases">
        <authorList>
            <person name="Murali S."/>
            <person name="Richards S."/>
            <person name="Bandaranaike D."/>
            <person name="Bellair M."/>
            <person name="Blankenburg K."/>
            <person name="Chao H."/>
            <person name="Dinh H."/>
            <person name="Doddapaneni H."/>
            <person name="Dugan-Rocha S."/>
            <person name="Elkadiri S."/>
            <person name="Gnanaolivu R."/>
            <person name="Hughes D."/>
            <person name="Lee S."/>
            <person name="Li M."/>
            <person name="Ming W."/>
            <person name="Munidasa M."/>
            <person name="Muniz J."/>
            <person name="Nguyen L."/>
            <person name="Osuji N."/>
            <person name="Pu L.-L."/>
            <person name="Puazo M."/>
            <person name="Skinner E."/>
            <person name="Qu C."/>
            <person name="Quiroz J."/>
            <person name="Raj R."/>
            <person name="Weissenberger G."/>
            <person name="Xin Y."/>
            <person name="Zou X."/>
            <person name="Han Y."/>
            <person name="Worley K."/>
            <person name="Muzny D."/>
            <person name="Gibbs R."/>
        </authorList>
    </citation>
    <scope>NUCLEOTIDE SEQUENCE</scope>
    <source>
        <strain evidence="8">HAZT.00-mixed</strain>
        <tissue evidence="8">Whole organism</tissue>
    </source>
</reference>
<keyword evidence="4 7" id="KW-1133">Transmembrane helix</keyword>
<accession>A0A6A0H508</accession>
<dbReference type="CTD" id="43786"/>
<evidence type="ECO:0000256" key="2">
    <source>
        <dbReference type="ARBA" id="ARBA00004394"/>
    </source>
</evidence>
<feature type="transmembrane region" description="Helical" evidence="7">
    <location>
        <begin position="161"/>
        <end position="186"/>
    </location>
</feature>
<reference evidence="10" key="4">
    <citation type="submission" date="2025-04" db="UniProtKB">
        <authorList>
            <consortium name="RefSeq"/>
        </authorList>
    </citation>
    <scope>IDENTIFICATION</scope>
    <source>
        <tissue evidence="10">Whole organism</tissue>
    </source>
</reference>
<proteinExistence type="predicted"/>
<name>A0A6A0H508_HYAAZ</name>
<evidence type="ECO:0000256" key="4">
    <source>
        <dbReference type="ARBA" id="ARBA00022989"/>
    </source>
</evidence>
<dbReference type="PANTHER" id="PTHR16133:SF0">
    <property type="entry name" value="ZINC_IRON REGULATED TRANSPORTER-RELATED PROTEIN 102B, ISOFORM E"/>
    <property type="match status" value="1"/>
</dbReference>
<evidence type="ECO:0000256" key="5">
    <source>
        <dbReference type="ARBA" id="ARBA00023034"/>
    </source>
</evidence>
<evidence type="ECO:0000256" key="1">
    <source>
        <dbReference type="ARBA" id="ARBA00004127"/>
    </source>
</evidence>
<organism evidence="8">
    <name type="scientific">Hyalella azteca</name>
    <name type="common">Amphipod</name>
    <dbReference type="NCBI Taxonomy" id="294128"/>
    <lineage>
        <taxon>Eukaryota</taxon>
        <taxon>Metazoa</taxon>
        <taxon>Ecdysozoa</taxon>
        <taxon>Arthropoda</taxon>
        <taxon>Crustacea</taxon>
        <taxon>Multicrustacea</taxon>
        <taxon>Malacostraca</taxon>
        <taxon>Eumalacostraca</taxon>
        <taxon>Peracarida</taxon>
        <taxon>Amphipoda</taxon>
        <taxon>Senticaudata</taxon>
        <taxon>Talitrida</taxon>
        <taxon>Talitroidea</taxon>
        <taxon>Hyalellidae</taxon>
        <taxon>Hyalella</taxon>
    </lineage>
</organism>
<dbReference type="GO" id="GO:0006829">
    <property type="term" value="P:zinc ion transport"/>
    <property type="evidence" value="ECO:0007669"/>
    <property type="project" value="InterPro"/>
</dbReference>
<dbReference type="Proteomes" id="UP000694843">
    <property type="component" value="Unplaced"/>
</dbReference>